<gene>
    <name evidence="1" type="ORF">SAMN05421779_106214</name>
</gene>
<dbReference type="AlphaFoldDB" id="A0A1N7PC43"/>
<name>A0A1N7PC43_9PROT</name>
<dbReference type="EMBL" id="FTOA01000006">
    <property type="protein sequence ID" value="SIT08118.1"/>
    <property type="molecule type" value="Genomic_DNA"/>
</dbReference>
<evidence type="ECO:0000313" key="1">
    <source>
        <dbReference type="EMBL" id="SIT08118.1"/>
    </source>
</evidence>
<dbReference type="Pfam" id="PF11162">
    <property type="entry name" value="DUF2946"/>
    <property type="match status" value="1"/>
</dbReference>
<keyword evidence="2" id="KW-1185">Reference proteome</keyword>
<proteinExistence type="predicted"/>
<accession>A0A1N7PC43</accession>
<reference evidence="1 2" key="1">
    <citation type="submission" date="2017-01" db="EMBL/GenBank/DDBJ databases">
        <authorList>
            <person name="Mah S.A."/>
            <person name="Swanson W.J."/>
            <person name="Moy G.W."/>
            <person name="Vacquier V.D."/>
        </authorList>
    </citation>
    <scope>NUCLEOTIDE SEQUENCE [LARGE SCALE GENOMIC DNA]</scope>
    <source>
        <strain evidence="1 2">DSM 11589</strain>
    </source>
</reference>
<evidence type="ECO:0000313" key="2">
    <source>
        <dbReference type="Proteomes" id="UP000185678"/>
    </source>
</evidence>
<evidence type="ECO:0008006" key="3">
    <source>
        <dbReference type="Google" id="ProtNLM"/>
    </source>
</evidence>
<protein>
    <recommendedName>
        <fullName evidence="3">DUF2946 domain-containing protein</fullName>
    </recommendedName>
</protein>
<dbReference type="STRING" id="80876.SAMN05421779_106214"/>
<sequence length="147" mass="15889">MYLPYQGKMTKQPWSRLIAPLGSRRFTAWVLCCVLFLQILGPTPGIQPLMQAVPDGVLAICTPDGIHYVSLQDDPSPPAPPKETKSCLFCLPLVAGNGPLPSAPVLLERVQEQQAATGWWPDAAVRPLAQFLAAHHPRAPPVPSVPV</sequence>
<organism evidence="1 2">
    <name type="scientific">Insolitispirillum peregrinum</name>
    <dbReference type="NCBI Taxonomy" id="80876"/>
    <lineage>
        <taxon>Bacteria</taxon>
        <taxon>Pseudomonadati</taxon>
        <taxon>Pseudomonadota</taxon>
        <taxon>Alphaproteobacteria</taxon>
        <taxon>Rhodospirillales</taxon>
        <taxon>Novispirillaceae</taxon>
        <taxon>Insolitispirillum</taxon>
    </lineage>
</organism>
<dbReference type="InterPro" id="IPR021333">
    <property type="entry name" value="DUF2946"/>
</dbReference>
<dbReference type="Proteomes" id="UP000185678">
    <property type="component" value="Unassembled WGS sequence"/>
</dbReference>